<dbReference type="PANTHER" id="PTHR43236:SF2">
    <property type="entry name" value="BLL0069 PROTEIN"/>
    <property type="match status" value="1"/>
</dbReference>
<dbReference type="InterPro" id="IPR010359">
    <property type="entry name" value="IrrE_HExxH"/>
</dbReference>
<evidence type="ECO:0000313" key="2">
    <source>
        <dbReference type="EMBL" id="TXE14114.1"/>
    </source>
</evidence>
<dbReference type="Pfam" id="PF06114">
    <property type="entry name" value="Peptidase_M78"/>
    <property type="match status" value="1"/>
</dbReference>
<accession>A0A5C7B0X7</accession>
<proteinExistence type="predicted"/>
<evidence type="ECO:0000259" key="1">
    <source>
        <dbReference type="Pfam" id="PF06114"/>
    </source>
</evidence>
<dbReference type="EMBL" id="VORW01000001">
    <property type="protein sequence ID" value="TXE14114.1"/>
    <property type="molecule type" value="Genomic_DNA"/>
</dbReference>
<name>A0A5C7B0X7_9BACT</name>
<sequence>MAISRGALAAKRLLEECGIDDPTKIPLELIVSGRGATLRYEPLKNSDGRIVFGERKTIISVNSNLEFEGRKRFTIAHELGHHEMHRNTLEVHNENESTLSWFDDKVNRSKKGIQEAEANQFASELLMPSGIFFSECSDYEFSPSLIRHLSDKFSTSRTSTVFRYLELGPHPICVFYCHNNKVLYWKKSEDFKNFIIDRINLSPPDDSVAAEYFKDGKIYSKTQSKQQIWKSTWFDMKEWENDRNYKFYEYCIVTPSYNTVLSVVWEE</sequence>
<evidence type="ECO:0000313" key="3">
    <source>
        <dbReference type="Proteomes" id="UP000321935"/>
    </source>
</evidence>
<dbReference type="InterPro" id="IPR052345">
    <property type="entry name" value="Rad_response_metalloprotease"/>
</dbReference>
<comment type="caution">
    <text evidence="2">The sequence shown here is derived from an EMBL/GenBank/DDBJ whole genome shotgun (WGS) entry which is preliminary data.</text>
</comment>
<feature type="domain" description="IrrE N-terminal-like" evidence="1">
    <location>
        <begin position="35"/>
        <end position="132"/>
    </location>
</feature>
<reference evidence="2 3" key="1">
    <citation type="submission" date="2019-08" db="EMBL/GenBank/DDBJ databases">
        <title>Genomes sequence of Algoriphagus aquimarinus ACAM450.</title>
        <authorList>
            <person name="Bowman J.P."/>
        </authorList>
    </citation>
    <scope>NUCLEOTIDE SEQUENCE [LARGE SCALE GENOMIC DNA]</scope>
    <source>
        <strain evidence="2 3">ACAM 450</strain>
    </source>
</reference>
<dbReference type="PANTHER" id="PTHR43236">
    <property type="entry name" value="ANTITOXIN HIGA1"/>
    <property type="match status" value="1"/>
</dbReference>
<gene>
    <name evidence="2" type="ORF">ESV85_00720</name>
</gene>
<dbReference type="RefSeq" id="WP_146914363.1">
    <property type="nucleotide sequence ID" value="NZ_VORW01000001.1"/>
</dbReference>
<dbReference type="Proteomes" id="UP000321935">
    <property type="component" value="Unassembled WGS sequence"/>
</dbReference>
<protein>
    <submittedName>
        <fullName evidence="2">ImmA/IrrE family metallo-endopeptidase</fullName>
    </submittedName>
</protein>
<dbReference type="Gene3D" id="1.10.10.2910">
    <property type="match status" value="1"/>
</dbReference>
<dbReference type="OrthoDB" id="9794834at2"/>
<organism evidence="2 3">
    <name type="scientific">Algoriphagus aquimarinus</name>
    <dbReference type="NCBI Taxonomy" id="237018"/>
    <lineage>
        <taxon>Bacteria</taxon>
        <taxon>Pseudomonadati</taxon>
        <taxon>Bacteroidota</taxon>
        <taxon>Cytophagia</taxon>
        <taxon>Cytophagales</taxon>
        <taxon>Cyclobacteriaceae</taxon>
        <taxon>Algoriphagus</taxon>
    </lineage>
</organism>
<dbReference type="AlphaFoldDB" id="A0A5C7B0X7"/>